<evidence type="ECO:0000256" key="9">
    <source>
        <dbReference type="ARBA" id="ARBA00023163"/>
    </source>
</evidence>
<dbReference type="PROSITE" id="PS50157">
    <property type="entry name" value="ZINC_FINGER_C2H2_2"/>
    <property type="match status" value="7"/>
</dbReference>
<evidence type="ECO:0000256" key="2">
    <source>
        <dbReference type="ARBA" id="ARBA00006991"/>
    </source>
</evidence>
<dbReference type="FunFam" id="3.30.160.60:FF:002343">
    <property type="entry name" value="Zinc finger protein 33A"/>
    <property type="match status" value="2"/>
</dbReference>
<dbReference type="GO" id="GO:0045893">
    <property type="term" value="P:positive regulation of DNA-templated transcription"/>
    <property type="evidence" value="ECO:0007669"/>
    <property type="project" value="UniProtKB-ARBA"/>
</dbReference>
<keyword evidence="10" id="KW-0539">Nucleus</keyword>
<dbReference type="GO" id="GO:0005694">
    <property type="term" value="C:chromosome"/>
    <property type="evidence" value="ECO:0007669"/>
    <property type="project" value="UniProtKB-ARBA"/>
</dbReference>
<feature type="compositionally biased region" description="Basic and acidic residues" evidence="12">
    <location>
        <begin position="178"/>
        <end position="192"/>
    </location>
</feature>
<evidence type="ECO:0000313" key="14">
    <source>
        <dbReference type="Ensembl" id="ENSACUP00000019355.1"/>
    </source>
</evidence>
<organism evidence="14 15">
    <name type="scientific">Athene cunicularia</name>
    <name type="common">Burrowing owl</name>
    <name type="synonym">Speotyto cunicularia</name>
    <dbReference type="NCBI Taxonomy" id="194338"/>
    <lineage>
        <taxon>Eukaryota</taxon>
        <taxon>Metazoa</taxon>
        <taxon>Chordata</taxon>
        <taxon>Craniata</taxon>
        <taxon>Vertebrata</taxon>
        <taxon>Euteleostomi</taxon>
        <taxon>Archelosauria</taxon>
        <taxon>Archosauria</taxon>
        <taxon>Dinosauria</taxon>
        <taxon>Saurischia</taxon>
        <taxon>Theropoda</taxon>
        <taxon>Coelurosauria</taxon>
        <taxon>Aves</taxon>
        <taxon>Neognathae</taxon>
        <taxon>Neoaves</taxon>
        <taxon>Telluraves</taxon>
        <taxon>Strigiformes</taxon>
        <taxon>Strigidae</taxon>
        <taxon>Athene</taxon>
    </lineage>
</organism>
<feature type="region of interest" description="Disordered" evidence="12">
    <location>
        <begin position="169"/>
        <end position="253"/>
    </location>
</feature>
<reference evidence="14" key="2">
    <citation type="submission" date="2025-09" db="UniProtKB">
        <authorList>
            <consortium name="Ensembl"/>
        </authorList>
    </citation>
    <scope>IDENTIFICATION</scope>
</reference>
<keyword evidence="8" id="KW-0238">DNA-binding</keyword>
<keyword evidence="7" id="KW-0805">Transcription regulation</keyword>
<feature type="compositionally biased region" description="Polar residues" evidence="12">
    <location>
        <begin position="214"/>
        <end position="223"/>
    </location>
</feature>
<dbReference type="FunFam" id="3.30.160.60:FF:000003">
    <property type="entry name" value="Zinc finger protein 3 homolog"/>
    <property type="match status" value="1"/>
</dbReference>
<keyword evidence="6" id="KW-0862">Zinc</keyword>
<evidence type="ECO:0000256" key="11">
    <source>
        <dbReference type="PROSITE-ProRule" id="PRU00042"/>
    </source>
</evidence>
<sequence length="382" mass="43825">MLQGPQEEPQSPTVAVEHDGQQQPRDTQGSRGTGEPRKCSFKGTYAEDPLEATTQPQSNSRQKEYKCEQCGKVFTSGSNLSHHRRTHTGKKPYKCQDCGMSFTRRGNLQRHQRTHTKEKPFPCPTCGKRFSCKSNIVTHHRIHTGERPFPCSHCGKRFRVKCVLRKHQESVHNGAGTEEQKEEQCQPREEQRGMLQGPQEEPQSPTVAVEHDGQQQPRDTQGSRGTGEPRKCSFKGTYAEDPQEDETETQSSSAEKLYRCEHCGKFFSTSSNRTRHQWTHSGEKPFQCQECGKSFTHRWKLRCHQSRHKEEKSYLCTTSGKRFSCCSNLLKHQFTHTRETPCDDSHCGKSFQQNYQPGKHQEVLPNGESSWRLNPIICYAQQ</sequence>
<feature type="domain" description="C2H2-type" evidence="13">
    <location>
        <begin position="314"/>
        <end position="341"/>
    </location>
</feature>
<feature type="domain" description="C2H2-type" evidence="13">
    <location>
        <begin position="149"/>
        <end position="177"/>
    </location>
</feature>
<keyword evidence="15" id="KW-1185">Reference proteome</keyword>
<dbReference type="FunFam" id="3.30.160.60:FF:000087">
    <property type="entry name" value="Zinc finger protein 354B"/>
    <property type="match status" value="1"/>
</dbReference>
<dbReference type="FunFam" id="3.30.160.60:FF:001480">
    <property type="entry name" value="Si:cabz01071911.3"/>
    <property type="match status" value="1"/>
</dbReference>
<dbReference type="Pfam" id="PF13465">
    <property type="entry name" value="zf-H2C2_2"/>
    <property type="match status" value="1"/>
</dbReference>
<dbReference type="SUPFAM" id="SSF57667">
    <property type="entry name" value="beta-beta-alpha zinc fingers"/>
    <property type="match status" value="4"/>
</dbReference>
<evidence type="ECO:0000256" key="7">
    <source>
        <dbReference type="ARBA" id="ARBA00023015"/>
    </source>
</evidence>
<dbReference type="FunFam" id="3.30.160.60:FF:001732">
    <property type="entry name" value="Zgc:162936"/>
    <property type="match status" value="1"/>
</dbReference>
<dbReference type="Proteomes" id="UP000472269">
    <property type="component" value="Unplaced"/>
</dbReference>
<comment type="subcellular location">
    <subcellularLocation>
        <location evidence="1">Nucleus</location>
    </subcellularLocation>
</comment>
<dbReference type="GO" id="GO:0005634">
    <property type="term" value="C:nucleus"/>
    <property type="evidence" value="ECO:0007669"/>
    <property type="project" value="UniProtKB-SubCell"/>
</dbReference>
<dbReference type="OMA" id="ESGHNGK"/>
<protein>
    <recommendedName>
        <fullName evidence="13">C2H2-type domain-containing protein</fullName>
    </recommendedName>
</protein>
<feature type="domain" description="C2H2-type" evidence="13">
    <location>
        <begin position="258"/>
        <end position="285"/>
    </location>
</feature>
<dbReference type="AlphaFoldDB" id="A0A663N3D3"/>
<feature type="compositionally biased region" description="Polar residues" evidence="12">
    <location>
        <begin position="21"/>
        <end position="30"/>
    </location>
</feature>
<dbReference type="Gene3D" id="3.30.160.60">
    <property type="entry name" value="Classic Zinc Finger"/>
    <property type="match status" value="7"/>
</dbReference>
<evidence type="ECO:0000256" key="4">
    <source>
        <dbReference type="ARBA" id="ARBA00022737"/>
    </source>
</evidence>
<comment type="similarity">
    <text evidence="2">Belongs to the krueppel C2H2-type zinc-finger protein family.</text>
</comment>
<dbReference type="PANTHER" id="PTHR16515:SF58">
    <property type="entry name" value="ZINC FINGER PROTEIN 22"/>
    <property type="match status" value="1"/>
</dbReference>
<dbReference type="InterPro" id="IPR013087">
    <property type="entry name" value="Znf_C2H2_type"/>
</dbReference>
<dbReference type="InterPro" id="IPR036236">
    <property type="entry name" value="Znf_C2H2_sf"/>
</dbReference>
<evidence type="ECO:0000256" key="1">
    <source>
        <dbReference type="ARBA" id="ARBA00004123"/>
    </source>
</evidence>
<evidence type="ECO:0000259" key="13">
    <source>
        <dbReference type="PROSITE" id="PS50157"/>
    </source>
</evidence>
<evidence type="ECO:0000256" key="12">
    <source>
        <dbReference type="SAM" id="MobiDB-lite"/>
    </source>
</evidence>
<reference evidence="14" key="1">
    <citation type="submission" date="2025-08" db="UniProtKB">
        <authorList>
            <consortium name="Ensembl"/>
        </authorList>
    </citation>
    <scope>IDENTIFICATION</scope>
</reference>
<feature type="region of interest" description="Disordered" evidence="12">
    <location>
        <begin position="1"/>
        <end position="63"/>
    </location>
</feature>
<evidence type="ECO:0000256" key="10">
    <source>
        <dbReference type="ARBA" id="ARBA00023242"/>
    </source>
</evidence>
<dbReference type="Ensembl" id="ENSACUT00000020649.1">
    <property type="protein sequence ID" value="ENSACUP00000019355.1"/>
    <property type="gene ID" value="ENSACUG00000012965.1"/>
</dbReference>
<evidence type="ECO:0000256" key="8">
    <source>
        <dbReference type="ARBA" id="ARBA00023125"/>
    </source>
</evidence>
<evidence type="ECO:0000256" key="5">
    <source>
        <dbReference type="ARBA" id="ARBA00022771"/>
    </source>
</evidence>
<evidence type="ECO:0000256" key="3">
    <source>
        <dbReference type="ARBA" id="ARBA00022723"/>
    </source>
</evidence>
<dbReference type="GO" id="GO:0008270">
    <property type="term" value="F:zinc ion binding"/>
    <property type="evidence" value="ECO:0007669"/>
    <property type="project" value="UniProtKB-KW"/>
</dbReference>
<gene>
    <name evidence="14" type="primary">LOC113490869</name>
</gene>
<accession>A0A663N3D3</accession>
<keyword evidence="9" id="KW-0804">Transcription</keyword>
<feature type="domain" description="C2H2-type" evidence="13">
    <location>
        <begin position="121"/>
        <end position="148"/>
    </location>
</feature>
<keyword evidence="4" id="KW-0677">Repeat</keyword>
<feature type="domain" description="C2H2-type" evidence="13">
    <location>
        <begin position="93"/>
        <end position="120"/>
    </location>
</feature>
<keyword evidence="3" id="KW-0479">Metal-binding</keyword>
<dbReference type="Pfam" id="PF00096">
    <property type="entry name" value="zf-C2H2"/>
    <property type="match status" value="3"/>
</dbReference>
<evidence type="ECO:0000313" key="15">
    <source>
        <dbReference type="Proteomes" id="UP000472269"/>
    </source>
</evidence>
<proteinExistence type="inferred from homology"/>
<name>A0A663N3D3_ATHCN</name>
<dbReference type="InterPro" id="IPR050331">
    <property type="entry name" value="Zinc_finger"/>
</dbReference>
<feature type="domain" description="C2H2-type" evidence="13">
    <location>
        <begin position="286"/>
        <end position="313"/>
    </location>
</feature>
<dbReference type="PROSITE" id="PS00028">
    <property type="entry name" value="ZINC_FINGER_C2H2_1"/>
    <property type="match status" value="6"/>
</dbReference>
<dbReference type="GO" id="GO:0043565">
    <property type="term" value="F:sequence-specific DNA binding"/>
    <property type="evidence" value="ECO:0007669"/>
    <property type="project" value="UniProtKB-ARBA"/>
</dbReference>
<keyword evidence="5 11" id="KW-0863">Zinc-finger</keyword>
<dbReference type="SMART" id="SM00355">
    <property type="entry name" value="ZnF_C2H2"/>
    <property type="match status" value="6"/>
</dbReference>
<feature type="domain" description="C2H2-type" evidence="13">
    <location>
        <begin position="65"/>
        <end position="92"/>
    </location>
</feature>
<evidence type="ECO:0000256" key="6">
    <source>
        <dbReference type="ARBA" id="ARBA00022833"/>
    </source>
</evidence>
<dbReference type="PANTHER" id="PTHR16515">
    <property type="entry name" value="PR DOMAIN ZINC FINGER PROTEIN"/>
    <property type="match status" value="1"/>
</dbReference>